<organism evidence="1 2">
    <name type="scientific">Nocardia flavorosea</name>
    <dbReference type="NCBI Taxonomy" id="53429"/>
    <lineage>
        <taxon>Bacteria</taxon>
        <taxon>Bacillati</taxon>
        <taxon>Actinomycetota</taxon>
        <taxon>Actinomycetes</taxon>
        <taxon>Mycobacteriales</taxon>
        <taxon>Nocardiaceae</taxon>
        <taxon>Nocardia</taxon>
    </lineage>
</organism>
<accession>A0A846YPS6</accession>
<proteinExistence type="predicted"/>
<dbReference type="AlphaFoldDB" id="A0A846YPS6"/>
<name>A0A846YPS6_9NOCA</name>
<evidence type="ECO:0000313" key="1">
    <source>
        <dbReference type="EMBL" id="NKY60773.1"/>
    </source>
</evidence>
<gene>
    <name evidence="1" type="ORF">HGA15_32485</name>
</gene>
<evidence type="ECO:0000313" key="2">
    <source>
        <dbReference type="Proteomes" id="UP000570678"/>
    </source>
</evidence>
<reference evidence="1 2" key="1">
    <citation type="submission" date="2020-04" db="EMBL/GenBank/DDBJ databases">
        <title>MicrobeNet Type strains.</title>
        <authorList>
            <person name="Nicholson A.C."/>
        </authorList>
    </citation>
    <scope>NUCLEOTIDE SEQUENCE [LARGE SCALE GENOMIC DNA]</scope>
    <source>
        <strain evidence="1 2">JCM 3332</strain>
    </source>
</reference>
<dbReference type="RefSeq" id="WP_062979868.1">
    <property type="nucleotide sequence ID" value="NZ_JAAXOT010000028.1"/>
</dbReference>
<sequence length="75" mass="7977">MNVLLSAEVDRLTGIIASTLSGFADILLGIPPFESDRELAGEMAADMVMGWSAWAVMADMSQPIGTETNESVETD</sequence>
<dbReference type="EMBL" id="JAAXOT010000028">
    <property type="protein sequence ID" value="NKY60773.1"/>
    <property type="molecule type" value="Genomic_DNA"/>
</dbReference>
<dbReference type="Proteomes" id="UP000570678">
    <property type="component" value="Unassembled WGS sequence"/>
</dbReference>
<keyword evidence="2" id="KW-1185">Reference proteome</keyword>
<comment type="caution">
    <text evidence="1">The sequence shown here is derived from an EMBL/GenBank/DDBJ whole genome shotgun (WGS) entry which is preliminary data.</text>
</comment>
<protein>
    <submittedName>
        <fullName evidence="1">Uncharacterized protein</fullName>
    </submittedName>
</protein>